<reference evidence="9 10" key="2">
    <citation type="submission" date="2024-06" db="EMBL/GenBank/DDBJ databases">
        <title>Caproicibacterium argilliputei sp. nov, a novel caproic acid producing anaerobic bacterium isolated from pit mud.</title>
        <authorList>
            <person name="Xia S."/>
        </authorList>
    </citation>
    <scope>NUCLEOTIDE SEQUENCE [LARGE SCALE GENOMIC DNA]</scope>
    <source>
        <strain evidence="9 10">ZCY20-5</strain>
    </source>
</reference>
<feature type="domain" description="EamA" evidence="8">
    <location>
        <begin position="149"/>
        <end position="280"/>
    </location>
</feature>
<keyword evidence="5 7" id="KW-1133">Transmembrane helix</keyword>
<dbReference type="PANTHER" id="PTHR42920">
    <property type="entry name" value="OS03G0707200 PROTEIN-RELATED"/>
    <property type="match status" value="1"/>
</dbReference>
<feature type="transmembrane region" description="Helical" evidence="7">
    <location>
        <begin position="178"/>
        <end position="200"/>
    </location>
</feature>
<evidence type="ECO:0000256" key="7">
    <source>
        <dbReference type="SAM" id="Phobius"/>
    </source>
</evidence>
<dbReference type="InterPro" id="IPR000620">
    <property type="entry name" value="EamA_dom"/>
</dbReference>
<dbReference type="EMBL" id="CP135996">
    <property type="protein sequence ID" value="WOC31448.1"/>
    <property type="molecule type" value="Genomic_DNA"/>
</dbReference>
<feature type="transmembrane region" description="Helical" evidence="7">
    <location>
        <begin position="212"/>
        <end position="231"/>
    </location>
</feature>
<dbReference type="AlphaFoldDB" id="A0AA97D9E0"/>
<evidence type="ECO:0000256" key="5">
    <source>
        <dbReference type="ARBA" id="ARBA00022989"/>
    </source>
</evidence>
<keyword evidence="6 7" id="KW-0472">Membrane</keyword>
<feature type="transmembrane region" description="Helical" evidence="7">
    <location>
        <begin position="240"/>
        <end position="259"/>
    </location>
</feature>
<organism evidence="9 10">
    <name type="scientific">Caproicibacterium argilliputei</name>
    <dbReference type="NCBI Taxonomy" id="3030016"/>
    <lineage>
        <taxon>Bacteria</taxon>
        <taxon>Bacillati</taxon>
        <taxon>Bacillota</taxon>
        <taxon>Clostridia</taxon>
        <taxon>Eubacteriales</taxon>
        <taxon>Oscillospiraceae</taxon>
        <taxon>Caproicibacterium</taxon>
    </lineage>
</organism>
<evidence type="ECO:0000256" key="3">
    <source>
        <dbReference type="ARBA" id="ARBA00022475"/>
    </source>
</evidence>
<sequence>MKVFNRTKSGELGLTLATVLWGLCFAVSKDANAQVPPAWQVGLRFSAAAVLMALLFHRRLKQLNRRTVLSGLLLGVLIFTGYYLQTVALQYTTAGKSAFLTAIYVVLVPFLYWAVRHTKPGVQHLFSAVLCLCGVGLLSLDGGGLRLGLGEVLTLATGVVYAFHIVCMGITAEDSDPILLTFVQFVVCGALGCAVAGFTAPLPVWDTGSVLSMAYLAVPGTMIPMSLQCFAQKYVKPGKAALLMSLESVFGCLFGILLLGEHPTWKIAGGFVLIFAAMILSEIPLSKQSVSRQNRALKN</sequence>
<evidence type="ECO:0000313" key="10">
    <source>
        <dbReference type="Proteomes" id="UP001300604"/>
    </source>
</evidence>
<reference evidence="10" key="1">
    <citation type="submission" date="2024-06" db="EMBL/GenBank/DDBJ databases">
        <title>Caproicibacterium argilliputei sp. nov, a novel caproic acid producing anaerobic bacterium isolated from pit mud.</title>
        <authorList>
            <person name="Zeng C."/>
        </authorList>
    </citation>
    <scope>NUCLEOTIDE SEQUENCE [LARGE SCALE GENOMIC DNA]</scope>
    <source>
        <strain evidence="10">ZCY20-5</strain>
    </source>
</reference>
<keyword evidence="10" id="KW-1185">Reference proteome</keyword>
<protein>
    <submittedName>
        <fullName evidence="9">DMT family transporter</fullName>
    </submittedName>
</protein>
<dbReference type="Pfam" id="PF00892">
    <property type="entry name" value="EamA"/>
    <property type="match status" value="2"/>
</dbReference>
<name>A0AA97D9E0_9FIRM</name>
<dbReference type="InterPro" id="IPR051258">
    <property type="entry name" value="Diverse_Substrate_Transporter"/>
</dbReference>
<dbReference type="SUPFAM" id="SSF103481">
    <property type="entry name" value="Multidrug resistance efflux transporter EmrE"/>
    <property type="match status" value="2"/>
</dbReference>
<evidence type="ECO:0000256" key="1">
    <source>
        <dbReference type="ARBA" id="ARBA00004651"/>
    </source>
</evidence>
<feature type="transmembrane region" description="Helical" evidence="7">
    <location>
        <begin position="68"/>
        <end position="85"/>
    </location>
</feature>
<gene>
    <name evidence="9" type="ORF">PXC00_09475</name>
</gene>
<comment type="similarity">
    <text evidence="2">Belongs to the EamA transporter family.</text>
</comment>
<evidence type="ECO:0000256" key="6">
    <source>
        <dbReference type="ARBA" id="ARBA00023136"/>
    </source>
</evidence>
<evidence type="ECO:0000256" key="2">
    <source>
        <dbReference type="ARBA" id="ARBA00007362"/>
    </source>
</evidence>
<accession>A0AA97D9E0</accession>
<comment type="subcellular location">
    <subcellularLocation>
        <location evidence="1">Cell membrane</location>
        <topology evidence="1">Multi-pass membrane protein</topology>
    </subcellularLocation>
</comment>
<dbReference type="Proteomes" id="UP001300604">
    <property type="component" value="Chromosome"/>
</dbReference>
<dbReference type="RefSeq" id="WP_275845276.1">
    <property type="nucleotide sequence ID" value="NZ_CP135996.1"/>
</dbReference>
<evidence type="ECO:0000259" key="8">
    <source>
        <dbReference type="Pfam" id="PF00892"/>
    </source>
</evidence>
<evidence type="ECO:0000256" key="4">
    <source>
        <dbReference type="ARBA" id="ARBA00022692"/>
    </source>
</evidence>
<dbReference type="KEGG" id="carl:PXC00_09475"/>
<dbReference type="PANTHER" id="PTHR42920:SF5">
    <property type="entry name" value="EAMA DOMAIN-CONTAINING PROTEIN"/>
    <property type="match status" value="1"/>
</dbReference>
<keyword evidence="4 7" id="KW-0812">Transmembrane</keyword>
<feature type="transmembrane region" description="Helical" evidence="7">
    <location>
        <begin position="152"/>
        <end position="171"/>
    </location>
</feature>
<feature type="domain" description="EamA" evidence="8">
    <location>
        <begin position="9"/>
        <end position="139"/>
    </location>
</feature>
<keyword evidence="3" id="KW-1003">Cell membrane</keyword>
<proteinExistence type="inferred from homology"/>
<feature type="transmembrane region" description="Helical" evidence="7">
    <location>
        <begin position="122"/>
        <end position="140"/>
    </location>
</feature>
<feature type="transmembrane region" description="Helical" evidence="7">
    <location>
        <begin position="97"/>
        <end position="115"/>
    </location>
</feature>
<feature type="transmembrane region" description="Helical" evidence="7">
    <location>
        <begin position="265"/>
        <end position="285"/>
    </location>
</feature>
<dbReference type="InterPro" id="IPR037185">
    <property type="entry name" value="EmrE-like"/>
</dbReference>
<evidence type="ECO:0000313" key="9">
    <source>
        <dbReference type="EMBL" id="WOC31448.1"/>
    </source>
</evidence>
<dbReference type="GO" id="GO:0005886">
    <property type="term" value="C:plasma membrane"/>
    <property type="evidence" value="ECO:0007669"/>
    <property type="project" value="UniProtKB-SubCell"/>
</dbReference>